<keyword evidence="5 8" id="KW-0812">Transmembrane</keyword>
<dbReference type="EMBL" id="QCZG01000011">
    <property type="protein sequence ID" value="PWA12237.1"/>
    <property type="molecule type" value="Genomic_DNA"/>
</dbReference>
<dbReference type="GO" id="GO:0009847">
    <property type="term" value="P:spore germination"/>
    <property type="evidence" value="ECO:0007669"/>
    <property type="project" value="InterPro"/>
</dbReference>
<protein>
    <submittedName>
        <fullName evidence="9">Spore gernimation protein</fullName>
    </submittedName>
</protein>
<dbReference type="OrthoDB" id="2078716at2"/>
<dbReference type="Pfam" id="PF03845">
    <property type="entry name" value="Spore_permease"/>
    <property type="match status" value="1"/>
</dbReference>
<comment type="subcellular location">
    <subcellularLocation>
        <location evidence="1">Membrane</location>
        <topology evidence="1">Multi-pass membrane protein</topology>
    </subcellularLocation>
</comment>
<comment type="similarity">
    <text evidence="2">Belongs to the amino acid-polyamine-organocation (APC) superfamily. Spore germination protein (SGP) (TC 2.A.3.9) family.</text>
</comment>
<dbReference type="Proteomes" id="UP000245998">
    <property type="component" value="Unassembled WGS sequence"/>
</dbReference>
<name>A0A2U1K3Y7_9BACI</name>
<feature type="transmembrane region" description="Helical" evidence="8">
    <location>
        <begin position="81"/>
        <end position="105"/>
    </location>
</feature>
<reference evidence="9 10" key="1">
    <citation type="submission" date="2018-04" db="EMBL/GenBank/DDBJ databases">
        <title>Camelliibacillus theae gen. nov., sp. nov., isolated from Pu'er tea.</title>
        <authorList>
            <person name="Niu L."/>
        </authorList>
    </citation>
    <scope>NUCLEOTIDE SEQUENCE [LARGE SCALE GENOMIC DNA]</scope>
    <source>
        <strain evidence="9 10">T8</strain>
    </source>
</reference>
<keyword evidence="3" id="KW-0813">Transport</keyword>
<feature type="transmembrane region" description="Helical" evidence="8">
    <location>
        <begin position="307"/>
        <end position="328"/>
    </location>
</feature>
<evidence type="ECO:0000256" key="8">
    <source>
        <dbReference type="SAM" id="Phobius"/>
    </source>
</evidence>
<dbReference type="PANTHER" id="PTHR34975">
    <property type="entry name" value="SPORE GERMINATION PROTEIN A2"/>
    <property type="match status" value="1"/>
</dbReference>
<evidence type="ECO:0000313" key="10">
    <source>
        <dbReference type="Proteomes" id="UP000245998"/>
    </source>
</evidence>
<evidence type="ECO:0000256" key="2">
    <source>
        <dbReference type="ARBA" id="ARBA00007998"/>
    </source>
</evidence>
<sequence length="371" mass="41584">MPKSEKISSKQLIILIFLYSIGSSVIIIPTTLASQAKQDAWIAGIVGLVFSIFIVILYTRLFSLFPNFTLVELAEHLLGRWIGKLISLLFIGFFVILTALILRNIGDFLTIQIMPETPIVAILILFIFVSLIGVRHGLEVLSRAAEIFLPWVVIQLFIFVLFLIPQIEFSRIEPIFEYGFKPIMSGALPFISIPFSELVVFLMILPYLNEKKNAGKSLLIGATMGGIVLILITILAIFVLGADITARNTYPTYLLGKKISIANYLERIEVIVAIIWFLTIFFKLSICFYASVLGMAQTFKLSDYRSLLSPISIILVILSLILAPNIGYLQKVVLETWPPFSMAVGIFIPFLLYIIAKFRGKSPSLQKSNKH</sequence>
<keyword evidence="6 8" id="KW-1133">Transmembrane helix</keyword>
<feature type="transmembrane region" description="Helical" evidence="8">
    <location>
        <begin position="340"/>
        <end position="358"/>
    </location>
</feature>
<feature type="transmembrane region" description="Helical" evidence="8">
    <location>
        <begin position="220"/>
        <end position="242"/>
    </location>
</feature>
<dbReference type="NCBIfam" id="TIGR00912">
    <property type="entry name" value="2A0309"/>
    <property type="match status" value="1"/>
</dbReference>
<keyword evidence="10" id="KW-1185">Reference proteome</keyword>
<evidence type="ECO:0000256" key="7">
    <source>
        <dbReference type="ARBA" id="ARBA00023136"/>
    </source>
</evidence>
<dbReference type="PANTHER" id="PTHR34975:SF2">
    <property type="entry name" value="SPORE GERMINATION PROTEIN A2"/>
    <property type="match status" value="1"/>
</dbReference>
<dbReference type="InterPro" id="IPR004761">
    <property type="entry name" value="Spore_GerAB"/>
</dbReference>
<feature type="transmembrane region" description="Helical" evidence="8">
    <location>
        <begin position="147"/>
        <end position="167"/>
    </location>
</feature>
<keyword evidence="7 8" id="KW-0472">Membrane</keyword>
<evidence type="ECO:0000256" key="6">
    <source>
        <dbReference type="ARBA" id="ARBA00022989"/>
    </source>
</evidence>
<evidence type="ECO:0000256" key="5">
    <source>
        <dbReference type="ARBA" id="ARBA00022692"/>
    </source>
</evidence>
<keyword evidence="4" id="KW-0309">Germination</keyword>
<dbReference type="GO" id="GO:0016020">
    <property type="term" value="C:membrane"/>
    <property type="evidence" value="ECO:0007669"/>
    <property type="project" value="UniProtKB-SubCell"/>
</dbReference>
<dbReference type="AlphaFoldDB" id="A0A2U1K3Y7"/>
<evidence type="ECO:0000256" key="1">
    <source>
        <dbReference type="ARBA" id="ARBA00004141"/>
    </source>
</evidence>
<feature type="transmembrane region" description="Helical" evidence="8">
    <location>
        <begin position="12"/>
        <end position="34"/>
    </location>
</feature>
<feature type="transmembrane region" description="Helical" evidence="8">
    <location>
        <begin position="117"/>
        <end position="135"/>
    </location>
</feature>
<accession>A0A2U1K3Y7</accession>
<evidence type="ECO:0000313" key="9">
    <source>
        <dbReference type="EMBL" id="PWA12237.1"/>
    </source>
</evidence>
<organism evidence="9 10">
    <name type="scientific">Pueribacillus theae</name>
    <dbReference type="NCBI Taxonomy" id="2171751"/>
    <lineage>
        <taxon>Bacteria</taxon>
        <taxon>Bacillati</taxon>
        <taxon>Bacillota</taxon>
        <taxon>Bacilli</taxon>
        <taxon>Bacillales</taxon>
        <taxon>Bacillaceae</taxon>
        <taxon>Pueribacillus</taxon>
    </lineage>
</organism>
<proteinExistence type="inferred from homology"/>
<comment type="caution">
    <text evidence="9">The sequence shown here is derived from an EMBL/GenBank/DDBJ whole genome shotgun (WGS) entry which is preliminary data.</text>
</comment>
<gene>
    <name evidence="9" type="ORF">DCC39_07340</name>
</gene>
<evidence type="ECO:0000256" key="3">
    <source>
        <dbReference type="ARBA" id="ARBA00022448"/>
    </source>
</evidence>
<feature type="transmembrane region" description="Helical" evidence="8">
    <location>
        <begin position="270"/>
        <end position="295"/>
    </location>
</feature>
<evidence type="ECO:0000256" key="4">
    <source>
        <dbReference type="ARBA" id="ARBA00022544"/>
    </source>
</evidence>
<dbReference type="Gene3D" id="1.20.1740.10">
    <property type="entry name" value="Amino acid/polyamine transporter I"/>
    <property type="match status" value="1"/>
</dbReference>
<feature type="transmembrane region" description="Helical" evidence="8">
    <location>
        <begin position="187"/>
        <end position="208"/>
    </location>
</feature>
<feature type="transmembrane region" description="Helical" evidence="8">
    <location>
        <begin position="40"/>
        <end position="61"/>
    </location>
</feature>
<dbReference type="RefSeq" id="WP_116554243.1">
    <property type="nucleotide sequence ID" value="NZ_QCZG01000011.1"/>
</dbReference>